<sequence length="155" mass="16936">MAYALAVERVDRAVREGTAAAEGGGDYEEDEGGYETMSDEDMMRLMEEEMRREIEAEEEAERARAGRGEAAYHTGKAGEDGPGPFQPPAAFAAVRDDPNPFQKKKARRPPGDGPNPFQKKAKGPAPYRSRPLADMVKHDGRARSGSTSSPEERIP</sequence>
<dbReference type="AlphaFoldDB" id="K0S1H5"/>
<proteinExistence type="predicted"/>
<feature type="non-terminal residue" evidence="2">
    <location>
        <position position="155"/>
    </location>
</feature>
<comment type="caution">
    <text evidence="2">The sequence shown here is derived from an EMBL/GenBank/DDBJ whole genome shotgun (WGS) entry which is preliminary data.</text>
</comment>
<feature type="compositionally biased region" description="Basic and acidic residues" evidence="1">
    <location>
        <begin position="41"/>
        <end position="54"/>
    </location>
</feature>
<reference evidence="2 3" key="1">
    <citation type="journal article" date="2012" name="Genome Biol.">
        <title>Genome and low-iron response of an oceanic diatom adapted to chronic iron limitation.</title>
        <authorList>
            <person name="Lommer M."/>
            <person name="Specht M."/>
            <person name="Roy A.S."/>
            <person name="Kraemer L."/>
            <person name="Andreson R."/>
            <person name="Gutowska M.A."/>
            <person name="Wolf J."/>
            <person name="Bergner S.V."/>
            <person name="Schilhabel M.B."/>
            <person name="Klostermeier U.C."/>
            <person name="Beiko R.G."/>
            <person name="Rosenstiel P."/>
            <person name="Hippler M."/>
            <person name="Laroche J."/>
        </authorList>
    </citation>
    <scope>NUCLEOTIDE SEQUENCE [LARGE SCALE GENOMIC DNA]</scope>
    <source>
        <strain evidence="2 3">CCMP1005</strain>
    </source>
</reference>
<accession>K0S1H5</accession>
<protein>
    <submittedName>
        <fullName evidence="2">Uncharacterized protein</fullName>
    </submittedName>
</protein>
<evidence type="ECO:0000313" key="3">
    <source>
        <dbReference type="Proteomes" id="UP000266841"/>
    </source>
</evidence>
<gene>
    <name evidence="2" type="ORF">THAOC_25406</name>
</gene>
<evidence type="ECO:0000256" key="1">
    <source>
        <dbReference type="SAM" id="MobiDB-lite"/>
    </source>
</evidence>
<dbReference type="EMBL" id="AGNL01035043">
    <property type="protein sequence ID" value="EJK54921.1"/>
    <property type="molecule type" value="Genomic_DNA"/>
</dbReference>
<dbReference type="Proteomes" id="UP000266841">
    <property type="component" value="Unassembled WGS sequence"/>
</dbReference>
<keyword evidence="3" id="KW-1185">Reference proteome</keyword>
<feature type="compositionally biased region" description="Acidic residues" evidence="1">
    <location>
        <begin position="25"/>
        <end position="40"/>
    </location>
</feature>
<evidence type="ECO:0000313" key="2">
    <source>
        <dbReference type="EMBL" id="EJK54921.1"/>
    </source>
</evidence>
<feature type="region of interest" description="Disordered" evidence="1">
    <location>
        <begin position="11"/>
        <end position="155"/>
    </location>
</feature>
<name>K0S1H5_THAOC</name>
<organism evidence="2 3">
    <name type="scientific">Thalassiosira oceanica</name>
    <name type="common">Marine diatom</name>
    <dbReference type="NCBI Taxonomy" id="159749"/>
    <lineage>
        <taxon>Eukaryota</taxon>
        <taxon>Sar</taxon>
        <taxon>Stramenopiles</taxon>
        <taxon>Ochrophyta</taxon>
        <taxon>Bacillariophyta</taxon>
        <taxon>Coscinodiscophyceae</taxon>
        <taxon>Thalassiosirophycidae</taxon>
        <taxon>Thalassiosirales</taxon>
        <taxon>Thalassiosiraceae</taxon>
        <taxon>Thalassiosira</taxon>
    </lineage>
</organism>